<protein>
    <recommendedName>
        <fullName evidence="4">FG-GAP repeat-containing protein</fullName>
    </recommendedName>
</protein>
<proteinExistence type="predicted"/>
<reference evidence="2 3" key="1">
    <citation type="submission" date="2023-01" db="EMBL/GenBank/DDBJ databases">
        <title>Novel species of the genus Asticcacaulis isolated from rivers.</title>
        <authorList>
            <person name="Lu H."/>
        </authorList>
    </citation>
    <scope>NUCLEOTIDE SEQUENCE [LARGE SCALE GENOMIC DNA]</scope>
    <source>
        <strain evidence="2 3">LKC15W</strain>
    </source>
</reference>
<feature type="signal peptide" evidence="1">
    <location>
        <begin position="1"/>
        <end position="25"/>
    </location>
</feature>
<feature type="chain" id="PRO_5046547827" description="FG-GAP repeat-containing protein" evidence="1">
    <location>
        <begin position="26"/>
        <end position="177"/>
    </location>
</feature>
<dbReference type="EMBL" id="JAQQKV010000001">
    <property type="protein sequence ID" value="MDC7675451.1"/>
    <property type="molecule type" value="Genomic_DNA"/>
</dbReference>
<organism evidence="2 3">
    <name type="scientific">Asticcacaulis machinosus</name>
    <dbReference type="NCBI Taxonomy" id="2984211"/>
    <lineage>
        <taxon>Bacteria</taxon>
        <taxon>Pseudomonadati</taxon>
        <taxon>Pseudomonadota</taxon>
        <taxon>Alphaproteobacteria</taxon>
        <taxon>Caulobacterales</taxon>
        <taxon>Caulobacteraceae</taxon>
        <taxon>Asticcacaulis</taxon>
    </lineage>
</organism>
<dbReference type="RefSeq" id="WP_272743762.1">
    <property type="nucleotide sequence ID" value="NZ_JAQQKV010000001.1"/>
</dbReference>
<name>A0ABT5HGR9_9CAUL</name>
<keyword evidence="3" id="KW-1185">Reference proteome</keyword>
<evidence type="ECO:0008006" key="4">
    <source>
        <dbReference type="Google" id="ProtNLM"/>
    </source>
</evidence>
<sequence length="177" mass="18658">MLKRTYLIKAAVAAVVVMAAGPAMAQTPKSYPKPVQDHLKSLSGMCAEVGGRFLDPASAMRVADFNGDGRADYGVYQGELICDGAASLYGGNAGSPLTVFVSTPAGYKEGWGGYVYAANLDKSAAGAKLWVDVAGADCGSKVKRSFATEVFCARALMWVPAKGEFTFEPLTKMRLIQ</sequence>
<evidence type="ECO:0000313" key="2">
    <source>
        <dbReference type="EMBL" id="MDC7675451.1"/>
    </source>
</evidence>
<keyword evidence="1" id="KW-0732">Signal</keyword>
<evidence type="ECO:0000313" key="3">
    <source>
        <dbReference type="Proteomes" id="UP001218579"/>
    </source>
</evidence>
<comment type="caution">
    <text evidence="2">The sequence shown here is derived from an EMBL/GenBank/DDBJ whole genome shotgun (WGS) entry which is preliminary data.</text>
</comment>
<evidence type="ECO:0000256" key="1">
    <source>
        <dbReference type="SAM" id="SignalP"/>
    </source>
</evidence>
<dbReference type="Proteomes" id="UP001218579">
    <property type="component" value="Unassembled WGS sequence"/>
</dbReference>
<dbReference type="InterPro" id="IPR028994">
    <property type="entry name" value="Integrin_alpha_N"/>
</dbReference>
<accession>A0ABT5HGR9</accession>
<gene>
    <name evidence="2" type="ORF">PQU98_04885</name>
</gene>
<dbReference type="SUPFAM" id="SSF69318">
    <property type="entry name" value="Integrin alpha N-terminal domain"/>
    <property type="match status" value="1"/>
</dbReference>